<accession>F4QJ12</accession>
<dbReference type="HOGENOM" id="CLU_1335265_0_0_5"/>
<dbReference type="EMBL" id="GL883077">
    <property type="protein sequence ID" value="EGF93075.1"/>
    <property type="molecule type" value="Genomic_DNA"/>
</dbReference>
<dbReference type="STRING" id="715226.ABI_15150"/>
<dbReference type="Proteomes" id="UP000006512">
    <property type="component" value="Unassembled WGS sequence"/>
</dbReference>
<reference evidence="2" key="1">
    <citation type="submission" date="2011-03" db="EMBL/GenBank/DDBJ databases">
        <title>Draft genome sequence of Brevundimonas diminuta.</title>
        <authorList>
            <person name="Brown P.J.B."/>
            <person name="Buechlein A."/>
            <person name="Hemmerich C."/>
            <person name="Brun Y.V."/>
        </authorList>
    </citation>
    <scope>NUCLEOTIDE SEQUENCE [LARGE SCALE GENOMIC DNA]</scope>
    <source>
        <strain evidence="2">C19</strain>
    </source>
</reference>
<gene>
    <name evidence="1" type="ORF">ABI_15150</name>
</gene>
<protein>
    <submittedName>
        <fullName evidence="1">Uncharacterized protein</fullName>
    </submittedName>
</protein>
<keyword evidence="2" id="KW-1185">Reference proteome</keyword>
<name>F4QJ12_9CAUL</name>
<dbReference type="AlphaFoldDB" id="F4QJ12"/>
<organism evidence="1 2">
    <name type="scientific">Asticcacaulis biprosthecium C19</name>
    <dbReference type="NCBI Taxonomy" id="715226"/>
    <lineage>
        <taxon>Bacteria</taxon>
        <taxon>Pseudomonadati</taxon>
        <taxon>Pseudomonadota</taxon>
        <taxon>Alphaproteobacteria</taxon>
        <taxon>Caulobacterales</taxon>
        <taxon>Caulobacteraceae</taxon>
        <taxon>Asticcacaulis</taxon>
    </lineage>
</organism>
<sequence length="205" mass="22799">MAAPSPSHHEKETTMSLDDKMAQANAVADVLELPDGEYAIVEVMGHRTMIGRVAEVERFGAKFVGIEPVWTDKLLPQLLVGGASIYQLTPCSRETAQRRQAKYEYQLPPPVKETLPEEPPLLIEAQPDKPERPAHGLFDDEIAIIMRLGRDGKVQHKKLGPAVNELVERQYVMLQSSTPDDADTVMAVLTSKGQEAFERIDDLPF</sequence>
<proteinExistence type="predicted"/>
<evidence type="ECO:0000313" key="1">
    <source>
        <dbReference type="EMBL" id="EGF93075.1"/>
    </source>
</evidence>
<evidence type="ECO:0000313" key="2">
    <source>
        <dbReference type="Proteomes" id="UP000006512"/>
    </source>
</evidence>